<keyword evidence="2" id="KW-0812">Transmembrane</keyword>
<proteinExistence type="predicted"/>
<keyword evidence="2" id="KW-1133">Transmembrane helix</keyword>
<name>A0A3L6T5D2_PANMI</name>
<gene>
    <name evidence="3" type="ORF">C2845_PM05G14220</name>
</gene>
<reference evidence="4" key="1">
    <citation type="journal article" date="2019" name="Nat. Commun.">
        <title>The genome of broomcorn millet.</title>
        <authorList>
            <person name="Zou C."/>
            <person name="Miki D."/>
            <person name="Li D."/>
            <person name="Tang Q."/>
            <person name="Xiao L."/>
            <person name="Rajput S."/>
            <person name="Deng P."/>
            <person name="Jia W."/>
            <person name="Huang R."/>
            <person name="Zhang M."/>
            <person name="Sun Y."/>
            <person name="Hu J."/>
            <person name="Fu X."/>
            <person name="Schnable P.S."/>
            <person name="Li F."/>
            <person name="Zhang H."/>
            <person name="Feng B."/>
            <person name="Zhu X."/>
            <person name="Liu R."/>
            <person name="Schnable J.C."/>
            <person name="Zhu J.-K."/>
            <person name="Zhang H."/>
        </authorList>
    </citation>
    <scope>NUCLEOTIDE SEQUENCE [LARGE SCALE GENOMIC DNA]</scope>
</reference>
<dbReference type="EMBL" id="PQIB02000003">
    <property type="protein sequence ID" value="RLN30614.1"/>
    <property type="molecule type" value="Genomic_DNA"/>
</dbReference>
<evidence type="ECO:0000313" key="4">
    <source>
        <dbReference type="Proteomes" id="UP000275267"/>
    </source>
</evidence>
<sequence length="206" mass="23653">MATLAAAVYQAQDPALSLVAASVIEIVRQVNIDGARLRTIEEKLEAATKEATSFVRLCGTTQPALPPPPGRRWILGLLCAVLAVAILLPVYVVFYAVMFPEKWSAHKDAVIKAYANSFMYHASMGVWGETLVQRKNRLIAEQQRLQQKRMQEEERRKREEEQKKQREEYEGTLRLEALAESTMTPWQSFLYRNNVGDCRFQRYRHP</sequence>
<keyword evidence="4" id="KW-1185">Reference proteome</keyword>
<comment type="caution">
    <text evidence="3">The sequence shown here is derived from an EMBL/GenBank/DDBJ whole genome shotgun (WGS) entry which is preliminary data.</text>
</comment>
<dbReference type="AlphaFoldDB" id="A0A3L6T5D2"/>
<feature type="transmembrane region" description="Helical" evidence="2">
    <location>
        <begin position="73"/>
        <end position="97"/>
    </location>
</feature>
<evidence type="ECO:0000256" key="2">
    <source>
        <dbReference type="SAM" id="Phobius"/>
    </source>
</evidence>
<protein>
    <submittedName>
        <fullName evidence="3">Uncharacterized protein</fullName>
    </submittedName>
</protein>
<organism evidence="3 4">
    <name type="scientific">Panicum miliaceum</name>
    <name type="common">Proso millet</name>
    <name type="synonym">Broomcorn millet</name>
    <dbReference type="NCBI Taxonomy" id="4540"/>
    <lineage>
        <taxon>Eukaryota</taxon>
        <taxon>Viridiplantae</taxon>
        <taxon>Streptophyta</taxon>
        <taxon>Embryophyta</taxon>
        <taxon>Tracheophyta</taxon>
        <taxon>Spermatophyta</taxon>
        <taxon>Magnoliopsida</taxon>
        <taxon>Liliopsida</taxon>
        <taxon>Poales</taxon>
        <taxon>Poaceae</taxon>
        <taxon>PACMAD clade</taxon>
        <taxon>Panicoideae</taxon>
        <taxon>Panicodae</taxon>
        <taxon>Paniceae</taxon>
        <taxon>Panicinae</taxon>
        <taxon>Panicum</taxon>
        <taxon>Panicum sect. Panicum</taxon>
    </lineage>
</organism>
<feature type="region of interest" description="Disordered" evidence="1">
    <location>
        <begin position="147"/>
        <end position="166"/>
    </location>
</feature>
<dbReference type="Proteomes" id="UP000275267">
    <property type="component" value="Unassembled WGS sequence"/>
</dbReference>
<feature type="compositionally biased region" description="Basic and acidic residues" evidence="1">
    <location>
        <begin position="149"/>
        <end position="166"/>
    </location>
</feature>
<accession>A0A3L6T5D2</accession>
<keyword evidence="2" id="KW-0472">Membrane</keyword>
<evidence type="ECO:0000256" key="1">
    <source>
        <dbReference type="SAM" id="MobiDB-lite"/>
    </source>
</evidence>
<evidence type="ECO:0000313" key="3">
    <source>
        <dbReference type="EMBL" id="RLN30614.1"/>
    </source>
</evidence>